<dbReference type="InterPro" id="IPR027417">
    <property type="entry name" value="P-loop_NTPase"/>
</dbReference>
<evidence type="ECO:0000256" key="11">
    <source>
        <dbReference type="RuleBase" id="RU364053"/>
    </source>
</evidence>
<dbReference type="GO" id="GO:0005524">
    <property type="term" value="F:ATP binding"/>
    <property type="evidence" value="ECO:0007669"/>
    <property type="project" value="UniProtKB-UniRule"/>
</dbReference>
<dbReference type="InterPro" id="IPR014016">
    <property type="entry name" value="UvrD-like_ATP-bd"/>
</dbReference>
<keyword evidence="4 10" id="KW-0347">Helicase</keyword>
<name>A0A0R2DK57_9LACO</name>
<keyword evidence="2 10" id="KW-0547">Nucleotide-binding</keyword>
<dbReference type="GO" id="GO:0033202">
    <property type="term" value="C:DNA helicase complex"/>
    <property type="evidence" value="ECO:0007669"/>
    <property type="project" value="TreeGrafter"/>
</dbReference>
<protein>
    <recommendedName>
        <fullName evidence="11">ATP-dependent DNA helicase</fullName>
        <ecNumber evidence="11">5.6.2.4</ecNumber>
    </recommendedName>
</protein>
<dbReference type="PANTHER" id="PTHR11070">
    <property type="entry name" value="UVRD / RECB / PCRA DNA HELICASE FAMILY MEMBER"/>
    <property type="match status" value="1"/>
</dbReference>
<dbReference type="PROSITE" id="PS51217">
    <property type="entry name" value="UVRD_HELICASE_CTER"/>
    <property type="match status" value="1"/>
</dbReference>
<accession>A0A0R2DK57</accession>
<comment type="catalytic activity">
    <reaction evidence="8">
        <text>Couples ATP hydrolysis with the unwinding of duplex DNA by translocating in the 3'-5' direction.</text>
        <dbReference type="EC" id="5.6.2.4"/>
    </reaction>
</comment>
<evidence type="ECO:0000256" key="6">
    <source>
        <dbReference type="ARBA" id="ARBA00023125"/>
    </source>
</evidence>
<evidence type="ECO:0000256" key="9">
    <source>
        <dbReference type="ARBA" id="ARBA00048988"/>
    </source>
</evidence>
<evidence type="ECO:0000256" key="2">
    <source>
        <dbReference type="ARBA" id="ARBA00022741"/>
    </source>
</evidence>
<dbReference type="Pfam" id="PF00580">
    <property type="entry name" value="UvrD-helicase"/>
    <property type="match status" value="1"/>
</dbReference>
<evidence type="ECO:0000256" key="8">
    <source>
        <dbReference type="ARBA" id="ARBA00034617"/>
    </source>
</evidence>
<proteinExistence type="inferred from homology"/>
<dbReference type="CDD" id="cd18807">
    <property type="entry name" value="SF1_C_UvrD"/>
    <property type="match status" value="1"/>
</dbReference>
<sequence length="746" mass="84671">MRVGKIVNQNDILTGLNDKQKEAVQHTEGPLLVMAGAGSGKTSVLTRRIAYLVDEKNINPSHILAITFTNKAAREMKERVLDLLGEKGQSIWISTFHALCVRILRNEAPKINYTTSFTISDPAEQQTLVKQILKERNYDPKLYNPKAILGTISNAKNDLLTPEKFTESVNSSFSKVVSEVYDQYQKTLVNNQAMDFDDLIMKTIELFKTSPETLHFYQEKFQYVHVDEYQDTNEAQYQIVKLLSAKHQNICVVGDSDQSIYGWRGANMENILNFEQDYIDTKTILLEQNYRSTSHILSAANSVIENNNNRKPKNLWTDQGDGEKVKYYRAQNDLDESLFIVENINEGVKSKKRHYSDHAILYRTNAQSRTIEEGFLKASIPYKIVGGHKFYDRKEIKDLLAYLRLIDNPNDTMSLNRIINTPKRGIGPGTLAKLNEFAVANNWTLLEAAKNVALSSIGSKAQKAMQAFSAMMQDFIDYHDNHSITSIVEKMLQQSGYTEDLKEQNTLEAQTRLENIDEFLSVTNKFDEGYDESQTEQSRLTDFLADVSLLSDQDEGEEDDDVVTLMTLHAAKGLEFPVVFLVGMEEGLFPSSRSMGDEDSLEEERRLAYVGVTRAREQLFLTNSHSRLLYGRRQSNMPSRFVQEISFDHLEKIEPKVQEQPDNPLKDYHRKAYSPVYHSHVAPKSKGAVGAEKQPWQVGDKVAHKAWGEGTVVKITGKGADTELDIAFESQGVKRLLAEFAPITKK</sequence>
<dbReference type="PROSITE" id="PS51198">
    <property type="entry name" value="UVRD_HELICASE_ATP_BIND"/>
    <property type="match status" value="1"/>
</dbReference>
<dbReference type="Pfam" id="PF21196">
    <property type="entry name" value="PcrA_UvrD_tudor"/>
    <property type="match status" value="1"/>
</dbReference>
<keyword evidence="7" id="KW-0413">Isomerase</keyword>
<dbReference type="GO" id="GO:0016887">
    <property type="term" value="F:ATP hydrolysis activity"/>
    <property type="evidence" value="ECO:0007669"/>
    <property type="project" value="RHEA"/>
</dbReference>
<dbReference type="GO" id="GO:0006260">
    <property type="term" value="P:DNA replication"/>
    <property type="evidence" value="ECO:0007669"/>
    <property type="project" value="InterPro"/>
</dbReference>
<evidence type="ECO:0000259" key="12">
    <source>
        <dbReference type="PROSITE" id="PS51198"/>
    </source>
</evidence>
<dbReference type="Gene3D" id="3.40.50.300">
    <property type="entry name" value="P-loop containing nucleotide triphosphate hydrolases"/>
    <property type="match status" value="2"/>
</dbReference>
<evidence type="ECO:0000256" key="4">
    <source>
        <dbReference type="ARBA" id="ARBA00022806"/>
    </source>
</evidence>
<organism evidence="14 15">
    <name type="scientific">Holzapfeliella floricola DSM 23037 = JCM 16512</name>
    <dbReference type="NCBI Taxonomy" id="1423744"/>
    <lineage>
        <taxon>Bacteria</taxon>
        <taxon>Bacillati</taxon>
        <taxon>Bacillota</taxon>
        <taxon>Bacilli</taxon>
        <taxon>Lactobacillales</taxon>
        <taxon>Lactobacillaceae</taxon>
        <taxon>Holzapfeliella</taxon>
    </lineage>
</organism>
<dbReference type="PANTHER" id="PTHR11070:SF2">
    <property type="entry name" value="ATP-DEPENDENT DNA HELICASE SRS2"/>
    <property type="match status" value="1"/>
</dbReference>
<feature type="domain" description="UvrD-like helicase ATP-binding" evidence="12">
    <location>
        <begin position="14"/>
        <end position="293"/>
    </location>
</feature>
<keyword evidence="6 11" id="KW-0238">DNA-binding</keyword>
<comment type="similarity">
    <text evidence="1 11">Belongs to the helicase family. UvrD subfamily.</text>
</comment>
<dbReference type="AlphaFoldDB" id="A0A0R2DK57"/>
<feature type="domain" description="UvrD-like helicase C-terminal" evidence="13">
    <location>
        <begin position="294"/>
        <end position="573"/>
    </location>
</feature>
<evidence type="ECO:0000256" key="1">
    <source>
        <dbReference type="ARBA" id="ARBA00009922"/>
    </source>
</evidence>
<dbReference type="EC" id="5.6.2.4" evidence="11"/>
<feature type="binding site" evidence="10">
    <location>
        <begin position="35"/>
        <end position="42"/>
    </location>
    <ligand>
        <name>ATP</name>
        <dbReference type="ChEBI" id="CHEBI:30616"/>
    </ligand>
</feature>
<evidence type="ECO:0000256" key="5">
    <source>
        <dbReference type="ARBA" id="ARBA00022840"/>
    </source>
</evidence>
<dbReference type="STRING" id="1423744.FC86_GL000139"/>
<dbReference type="CDD" id="cd17932">
    <property type="entry name" value="DEXQc_UvrD"/>
    <property type="match status" value="1"/>
</dbReference>
<dbReference type="PATRIC" id="fig|1423744.4.peg.143"/>
<dbReference type="GO" id="GO:0000725">
    <property type="term" value="P:recombinational repair"/>
    <property type="evidence" value="ECO:0007669"/>
    <property type="project" value="TreeGrafter"/>
</dbReference>
<comment type="caution">
    <text evidence="14">The sequence shown here is derived from an EMBL/GenBank/DDBJ whole genome shotgun (WGS) entry which is preliminary data.</text>
</comment>
<comment type="catalytic activity">
    <reaction evidence="9 11">
        <text>ATP + H2O = ADP + phosphate + H(+)</text>
        <dbReference type="Rhea" id="RHEA:13065"/>
        <dbReference type="ChEBI" id="CHEBI:15377"/>
        <dbReference type="ChEBI" id="CHEBI:15378"/>
        <dbReference type="ChEBI" id="CHEBI:30616"/>
        <dbReference type="ChEBI" id="CHEBI:43474"/>
        <dbReference type="ChEBI" id="CHEBI:456216"/>
        <dbReference type="EC" id="5.6.2.4"/>
    </reaction>
</comment>
<dbReference type="GO" id="GO:0005829">
    <property type="term" value="C:cytosol"/>
    <property type="evidence" value="ECO:0007669"/>
    <property type="project" value="TreeGrafter"/>
</dbReference>
<dbReference type="FunFam" id="1.10.10.160:FF:000001">
    <property type="entry name" value="ATP-dependent DNA helicase"/>
    <property type="match status" value="1"/>
</dbReference>
<dbReference type="Gene3D" id="1.10.486.10">
    <property type="entry name" value="PCRA, domain 4"/>
    <property type="match status" value="1"/>
</dbReference>
<evidence type="ECO:0000256" key="7">
    <source>
        <dbReference type="ARBA" id="ARBA00023235"/>
    </source>
</evidence>
<keyword evidence="5 10" id="KW-0067">ATP-binding</keyword>
<evidence type="ECO:0000256" key="3">
    <source>
        <dbReference type="ARBA" id="ARBA00022801"/>
    </source>
</evidence>
<dbReference type="GO" id="GO:0009314">
    <property type="term" value="P:response to radiation"/>
    <property type="evidence" value="ECO:0007669"/>
    <property type="project" value="UniProtKB-ARBA"/>
</dbReference>
<evidence type="ECO:0000313" key="15">
    <source>
        <dbReference type="Proteomes" id="UP000051378"/>
    </source>
</evidence>
<dbReference type="SUPFAM" id="SSF52540">
    <property type="entry name" value="P-loop containing nucleoside triphosphate hydrolases"/>
    <property type="match status" value="1"/>
</dbReference>
<dbReference type="InterPro" id="IPR005751">
    <property type="entry name" value="ATP-dep_DNA_helicase_PcrA"/>
</dbReference>
<evidence type="ECO:0000313" key="14">
    <source>
        <dbReference type="EMBL" id="KRN04462.1"/>
    </source>
</evidence>
<dbReference type="Pfam" id="PF13361">
    <property type="entry name" value="UvrD_C"/>
    <property type="match status" value="1"/>
</dbReference>
<dbReference type="InterPro" id="IPR000212">
    <property type="entry name" value="DNA_helicase_UvrD/REP"/>
</dbReference>
<dbReference type="Gene3D" id="1.10.10.160">
    <property type="match status" value="1"/>
</dbReference>
<reference evidence="14 15" key="1">
    <citation type="journal article" date="2015" name="Genome Announc.">
        <title>Expanding the biotechnology potential of lactobacilli through comparative genomics of 213 strains and associated genera.</title>
        <authorList>
            <person name="Sun Z."/>
            <person name="Harris H.M."/>
            <person name="McCann A."/>
            <person name="Guo C."/>
            <person name="Argimon S."/>
            <person name="Zhang W."/>
            <person name="Yang X."/>
            <person name="Jeffery I.B."/>
            <person name="Cooney J.C."/>
            <person name="Kagawa T.F."/>
            <person name="Liu W."/>
            <person name="Song Y."/>
            <person name="Salvetti E."/>
            <person name="Wrobel A."/>
            <person name="Rasinkangas P."/>
            <person name="Parkhill J."/>
            <person name="Rea M.C."/>
            <person name="O'Sullivan O."/>
            <person name="Ritari J."/>
            <person name="Douillard F.P."/>
            <person name="Paul Ross R."/>
            <person name="Yang R."/>
            <person name="Briner A.E."/>
            <person name="Felis G.E."/>
            <person name="de Vos W.M."/>
            <person name="Barrangou R."/>
            <person name="Klaenhammer T.R."/>
            <person name="Caufield P.W."/>
            <person name="Cui Y."/>
            <person name="Zhang H."/>
            <person name="O'Toole P.W."/>
        </authorList>
    </citation>
    <scope>NUCLEOTIDE SEQUENCE [LARGE SCALE GENOMIC DNA]</scope>
    <source>
        <strain evidence="14 15">DSM 23037</strain>
    </source>
</reference>
<dbReference type="Proteomes" id="UP000051378">
    <property type="component" value="Unassembled WGS sequence"/>
</dbReference>
<dbReference type="NCBIfam" id="TIGR01073">
    <property type="entry name" value="pcrA"/>
    <property type="match status" value="1"/>
</dbReference>
<dbReference type="GO" id="GO:0043138">
    <property type="term" value="F:3'-5' DNA helicase activity"/>
    <property type="evidence" value="ECO:0007669"/>
    <property type="project" value="UniProtKB-EC"/>
</dbReference>
<keyword evidence="15" id="KW-1185">Reference proteome</keyword>
<evidence type="ECO:0000256" key="10">
    <source>
        <dbReference type="PROSITE-ProRule" id="PRU00560"/>
    </source>
</evidence>
<dbReference type="EMBL" id="AYZL01000010">
    <property type="protein sequence ID" value="KRN04462.1"/>
    <property type="molecule type" value="Genomic_DNA"/>
</dbReference>
<dbReference type="InterPro" id="IPR014017">
    <property type="entry name" value="DNA_helicase_UvrD-like_C"/>
</dbReference>
<dbReference type="InterPro" id="IPR013986">
    <property type="entry name" value="DExx_box_DNA_helicase_dom_sf"/>
</dbReference>
<evidence type="ECO:0000259" key="13">
    <source>
        <dbReference type="PROSITE" id="PS51217"/>
    </source>
</evidence>
<dbReference type="GO" id="GO:0003677">
    <property type="term" value="F:DNA binding"/>
    <property type="evidence" value="ECO:0007669"/>
    <property type="project" value="UniProtKB-KW"/>
</dbReference>
<dbReference type="FunFam" id="1.10.486.10:FF:000003">
    <property type="entry name" value="ATP-dependent DNA helicase"/>
    <property type="match status" value="1"/>
</dbReference>
<gene>
    <name evidence="14" type="ORF">FC86_GL000139</name>
</gene>
<keyword evidence="3 10" id="KW-0378">Hydrolase</keyword>